<comment type="catalytic activity">
    <reaction evidence="6">
        <text>3-phosphoshikimate + phosphoenolpyruvate = 5-O-(1-carboxyvinyl)-3-phosphoshikimate + phosphate</text>
        <dbReference type="Rhea" id="RHEA:21256"/>
        <dbReference type="ChEBI" id="CHEBI:43474"/>
        <dbReference type="ChEBI" id="CHEBI:57701"/>
        <dbReference type="ChEBI" id="CHEBI:58702"/>
        <dbReference type="ChEBI" id="CHEBI:145989"/>
        <dbReference type="EC" id="2.5.1.19"/>
    </reaction>
    <physiologicalReaction direction="left-to-right" evidence="6">
        <dbReference type="Rhea" id="RHEA:21257"/>
    </physiologicalReaction>
</comment>
<feature type="binding site" evidence="7">
    <location>
        <position position="21"/>
    </location>
    <ligand>
        <name>phosphoenolpyruvate</name>
        <dbReference type="ChEBI" id="CHEBI:58702"/>
    </ligand>
</feature>
<name>A0ABT7QJG7_9GAMM</name>
<organism evidence="9 10">
    <name type="scientific">Candidatus Doriopsillibacter californiensis</name>
    <dbReference type="NCBI Taxonomy" id="2970740"/>
    <lineage>
        <taxon>Bacteria</taxon>
        <taxon>Pseudomonadati</taxon>
        <taxon>Pseudomonadota</taxon>
        <taxon>Gammaproteobacteria</taxon>
        <taxon>Candidatus Tethybacterales</taxon>
        <taxon>Candidatus Persebacteraceae</taxon>
        <taxon>Candidatus Doriopsillibacter</taxon>
    </lineage>
</organism>
<evidence type="ECO:0000256" key="4">
    <source>
        <dbReference type="ARBA" id="ARBA00022679"/>
    </source>
</evidence>
<comment type="subcellular location">
    <subcellularLocation>
        <location evidence="7">Cytoplasm</location>
    </subcellularLocation>
</comment>
<feature type="binding site" evidence="7">
    <location>
        <position position="26"/>
    </location>
    <ligand>
        <name>3-phosphoshikimate</name>
        <dbReference type="ChEBI" id="CHEBI:145989"/>
    </ligand>
</feature>
<feature type="binding site" evidence="7">
    <location>
        <position position="21"/>
    </location>
    <ligand>
        <name>3-phosphoshikimate</name>
        <dbReference type="ChEBI" id="CHEBI:145989"/>
    </ligand>
</feature>
<evidence type="ECO:0000256" key="7">
    <source>
        <dbReference type="HAMAP-Rule" id="MF_00210"/>
    </source>
</evidence>
<dbReference type="InterPro" id="IPR006264">
    <property type="entry name" value="EPSP_synthase"/>
</dbReference>
<comment type="caution">
    <text evidence="7">Lacks conserved residue(s) required for the propagation of feature annotation.</text>
</comment>
<dbReference type="SUPFAM" id="SSF55205">
    <property type="entry name" value="EPT/RTPC-like"/>
    <property type="match status" value="1"/>
</dbReference>
<dbReference type="HAMAP" id="MF_00210">
    <property type="entry name" value="EPSP_synth"/>
    <property type="match status" value="1"/>
</dbReference>
<dbReference type="EC" id="2.5.1.19" evidence="7"/>
<dbReference type="Proteomes" id="UP001168167">
    <property type="component" value="Unassembled WGS sequence"/>
</dbReference>
<evidence type="ECO:0000313" key="10">
    <source>
        <dbReference type="Proteomes" id="UP001168167"/>
    </source>
</evidence>
<dbReference type="InterPro" id="IPR023193">
    <property type="entry name" value="EPSP_synthase_CS"/>
</dbReference>
<evidence type="ECO:0000256" key="5">
    <source>
        <dbReference type="ARBA" id="ARBA00023141"/>
    </source>
</evidence>
<comment type="caution">
    <text evidence="9">The sequence shown here is derived from an EMBL/GenBank/DDBJ whole genome shotgun (WGS) entry which is preliminary data.</text>
</comment>
<feature type="binding site" evidence="7">
    <location>
        <position position="163"/>
    </location>
    <ligand>
        <name>3-phosphoshikimate</name>
        <dbReference type="ChEBI" id="CHEBI:145989"/>
    </ligand>
</feature>
<protein>
    <recommendedName>
        <fullName evidence="7">3-phosphoshikimate 1-carboxyvinyltransferase</fullName>
        <ecNumber evidence="7">2.5.1.19</ecNumber>
    </recommendedName>
    <alternativeName>
        <fullName evidence="7">5-enolpyruvylshikimate-3-phosphate synthase</fullName>
        <shortName evidence="7">EPSP synthase</shortName>
        <shortName evidence="7">EPSPS</shortName>
    </alternativeName>
</protein>
<dbReference type="PANTHER" id="PTHR21090">
    <property type="entry name" value="AROM/DEHYDROQUINATE SYNTHASE"/>
    <property type="match status" value="1"/>
</dbReference>
<evidence type="ECO:0000313" key="9">
    <source>
        <dbReference type="EMBL" id="MDM5146864.1"/>
    </source>
</evidence>
<feature type="binding site" evidence="7">
    <location>
        <position position="119"/>
    </location>
    <ligand>
        <name>phosphoenolpyruvate</name>
        <dbReference type="ChEBI" id="CHEBI:58702"/>
    </ligand>
</feature>
<keyword evidence="10" id="KW-1185">Reference proteome</keyword>
<accession>A0ABT7QJG7</accession>
<dbReference type="PROSITE" id="PS00885">
    <property type="entry name" value="EPSP_SYNTHASE_2"/>
    <property type="match status" value="1"/>
</dbReference>
<evidence type="ECO:0000256" key="6">
    <source>
        <dbReference type="ARBA" id="ARBA00044633"/>
    </source>
</evidence>
<dbReference type="GO" id="GO:0003866">
    <property type="term" value="F:3-phosphoshikimate 1-carboxyvinyltransferase activity"/>
    <property type="evidence" value="ECO:0007669"/>
    <property type="project" value="UniProtKB-EC"/>
</dbReference>
<evidence type="ECO:0000256" key="3">
    <source>
        <dbReference type="ARBA" id="ARBA00022605"/>
    </source>
</evidence>
<dbReference type="EMBL" id="JANQAO010000001">
    <property type="protein sequence ID" value="MDM5146864.1"/>
    <property type="molecule type" value="Genomic_DNA"/>
</dbReference>
<feature type="binding site" evidence="7">
    <location>
        <position position="91"/>
    </location>
    <ligand>
        <name>phosphoenolpyruvate</name>
        <dbReference type="ChEBI" id="CHEBI:58702"/>
    </ligand>
</feature>
<comment type="similarity">
    <text evidence="2 7">Belongs to the EPSP synthase family.</text>
</comment>
<dbReference type="InterPro" id="IPR001986">
    <property type="entry name" value="Enolpyruvate_Tfrase_dom"/>
</dbReference>
<comment type="subunit">
    <text evidence="7">Monomer.</text>
</comment>
<dbReference type="PANTHER" id="PTHR21090:SF5">
    <property type="entry name" value="PENTAFUNCTIONAL AROM POLYPEPTIDE"/>
    <property type="match status" value="1"/>
</dbReference>
<keyword evidence="4 7" id="KW-0808">Transferase</keyword>
<evidence type="ECO:0000256" key="1">
    <source>
        <dbReference type="ARBA" id="ARBA00004811"/>
    </source>
</evidence>
<keyword evidence="7" id="KW-0963">Cytoplasm</keyword>
<feature type="binding site" evidence="7">
    <location>
        <position position="165"/>
    </location>
    <ligand>
        <name>phosphoenolpyruvate</name>
        <dbReference type="ChEBI" id="CHEBI:58702"/>
    </ligand>
</feature>
<sequence length="435" mass="45683">MRYVISPGGELRGELRVASDKSISHRAVLLAALADGKSEISNVLMGEDVRATIAAVQACGVEVNEDGKRLIVKGKGGLASPVGDIDCGNSGTLMRLFCGVAAGWNVNTRLVGDSSLMKRPMRRITEPLECMGADITDKNGCPPVQITAGKRLFGMSHKLPVASAQIKSALLLAGLRAEGETAVIEPFASRDHTERMLQMFGVPVRREGLCCAVSGKAVLSPTRIKIPADPSSAAFFMVGSVIAPNSDLLLKEVCVNPTRNGVIELLRRMGAHIEMLNPRKMGSEPVADIRVVGGSLRGIDIVGAEVPAAIDDLPALFVAAATAHGKTRLTGASELRHKESDRIAAMADGLQRLGVGCETTEDGIVIEGRGDKKSVFSGGEVDSCGDHRIAMAFTMAALRAKDSVVVNDCDNVSTSFPGFGKMATAAGIRIAVSKD</sequence>
<comment type="function">
    <text evidence="7">Catalyzes the transfer of the enolpyruvyl moiety of phosphoenolpyruvate (PEP) to the 5-hydroxyl of shikimate-3-phosphate (S3P) to produce enolpyruvyl shikimate-3-phosphate and inorganic phosphate.</text>
</comment>
<reference evidence="9" key="2">
    <citation type="journal article" date="2023" name="Microbiome">
        <title>Synthase-selected sorting approach identifies a beta-lactone synthase in a nudibranch symbiotic bacterium.</title>
        <authorList>
            <person name="Dzunkova M."/>
            <person name="La Clair J.J."/>
            <person name="Tyml T."/>
            <person name="Doud D."/>
            <person name="Schulz F."/>
            <person name="Piquer-Esteban S."/>
            <person name="Porcel Sanchis D."/>
            <person name="Osborn A."/>
            <person name="Robinson D."/>
            <person name="Louie K.B."/>
            <person name="Bowen B.P."/>
            <person name="Bowers R.M."/>
            <person name="Lee J."/>
            <person name="Arnau V."/>
            <person name="Diaz-Villanueva W."/>
            <person name="Stepanauskas R."/>
            <person name="Gosliner T."/>
            <person name="Date S.V."/>
            <person name="Northen T.R."/>
            <person name="Cheng J.F."/>
            <person name="Burkart M.D."/>
            <person name="Woyke T."/>
        </authorList>
    </citation>
    <scope>NUCLEOTIDE SEQUENCE</scope>
    <source>
        <strain evidence="9">Df01</strain>
    </source>
</reference>
<feature type="active site" description="Proton acceptor" evidence="7">
    <location>
        <position position="311"/>
    </location>
</feature>
<dbReference type="CDD" id="cd01556">
    <property type="entry name" value="EPSP_synthase"/>
    <property type="match status" value="1"/>
</dbReference>
<feature type="binding site" evidence="7">
    <location>
        <position position="165"/>
    </location>
    <ligand>
        <name>3-phosphoshikimate</name>
        <dbReference type="ChEBI" id="CHEBI:145989"/>
    </ligand>
</feature>
<feature type="binding site" evidence="7">
    <location>
        <position position="388"/>
    </location>
    <ligand>
        <name>phosphoenolpyruvate</name>
        <dbReference type="ChEBI" id="CHEBI:58702"/>
    </ligand>
</feature>
<feature type="binding site" evidence="7">
    <location>
        <position position="22"/>
    </location>
    <ligand>
        <name>3-phosphoshikimate</name>
        <dbReference type="ChEBI" id="CHEBI:145989"/>
    </ligand>
</feature>
<dbReference type="InterPro" id="IPR013792">
    <property type="entry name" value="RNA3'P_cycl/enolpyr_Trfase_a/b"/>
</dbReference>
<gene>
    <name evidence="7 9" type="primary">aroA</name>
    <name evidence="9" type="ORF">NQX30_00470</name>
</gene>
<dbReference type="Gene3D" id="3.65.10.10">
    <property type="entry name" value="Enolpyruvate transferase domain"/>
    <property type="match status" value="2"/>
</dbReference>
<dbReference type="InterPro" id="IPR036968">
    <property type="entry name" value="Enolpyruvate_Tfrase_sf"/>
</dbReference>
<proteinExistence type="inferred from homology"/>
<dbReference type="PIRSF" id="PIRSF000505">
    <property type="entry name" value="EPSPS"/>
    <property type="match status" value="1"/>
</dbReference>
<feature type="binding site" evidence="7">
    <location>
        <position position="342"/>
    </location>
    <ligand>
        <name>phosphoenolpyruvate</name>
        <dbReference type="ChEBI" id="CHEBI:58702"/>
    </ligand>
</feature>
<keyword evidence="3 7" id="KW-0028">Amino-acid biosynthesis</keyword>
<feature type="domain" description="Enolpyruvate transferase" evidence="8">
    <location>
        <begin position="7"/>
        <end position="419"/>
    </location>
</feature>
<dbReference type="NCBIfam" id="TIGR01356">
    <property type="entry name" value="aroA"/>
    <property type="match status" value="1"/>
</dbReference>
<reference evidence="9" key="1">
    <citation type="submission" date="2022-08" db="EMBL/GenBank/DDBJ databases">
        <authorList>
            <person name="Dzunkova M."/>
            <person name="La Clair J."/>
            <person name="Tyml T."/>
            <person name="Doud D."/>
            <person name="Schulz F."/>
            <person name="Piquer S."/>
            <person name="Porcel Sanchis D."/>
            <person name="Osborn A."/>
            <person name="Robinson D."/>
            <person name="Louie K.B."/>
            <person name="Bowen B.P."/>
            <person name="Bowers R."/>
            <person name="Lee J."/>
            <person name="Arnau Llombart V."/>
            <person name="Diaz Villanueva W."/>
            <person name="Gosliner T."/>
            <person name="Northen T."/>
            <person name="Cheng J.-F."/>
            <person name="Burkart M.D."/>
            <person name="Woyke T."/>
        </authorList>
    </citation>
    <scope>NUCLEOTIDE SEQUENCE</scope>
    <source>
        <strain evidence="9">Df01</strain>
    </source>
</reference>
<feature type="binding site" evidence="7">
    <location>
        <position position="338"/>
    </location>
    <ligand>
        <name>3-phosphoshikimate</name>
        <dbReference type="ChEBI" id="CHEBI:145989"/>
    </ligand>
</feature>
<dbReference type="Pfam" id="PF00275">
    <property type="entry name" value="EPSP_synthase"/>
    <property type="match status" value="1"/>
</dbReference>
<keyword evidence="5 7" id="KW-0057">Aromatic amino acid biosynthesis</keyword>
<feature type="binding site" evidence="7">
    <location>
        <position position="311"/>
    </location>
    <ligand>
        <name>3-phosphoshikimate</name>
        <dbReference type="ChEBI" id="CHEBI:145989"/>
    </ligand>
</feature>
<evidence type="ECO:0000256" key="2">
    <source>
        <dbReference type="ARBA" id="ARBA00009948"/>
    </source>
</evidence>
<evidence type="ECO:0000259" key="8">
    <source>
        <dbReference type="Pfam" id="PF00275"/>
    </source>
</evidence>
<comment type="pathway">
    <text evidence="1 7">Metabolic intermediate biosynthesis; chorismate biosynthesis; chorismate from D-erythrose 4-phosphate and phosphoenolpyruvate: step 6/7.</text>
</comment>